<keyword evidence="8" id="KW-1185">Reference proteome</keyword>
<name>A0A179B3R4_9ACTO</name>
<evidence type="ECO:0000313" key="7">
    <source>
        <dbReference type="EMBL" id="OAP86346.1"/>
    </source>
</evidence>
<evidence type="ECO:0000313" key="8">
    <source>
        <dbReference type="Proteomes" id="UP000078368"/>
    </source>
</evidence>
<dbReference type="Gene3D" id="2.30.42.10">
    <property type="match status" value="1"/>
</dbReference>
<dbReference type="AlphaFoldDB" id="A0A179B3R4"/>
<dbReference type="GO" id="GO:0006508">
    <property type="term" value="P:proteolysis"/>
    <property type="evidence" value="ECO:0007669"/>
    <property type="project" value="UniProtKB-KW"/>
</dbReference>
<feature type="region of interest" description="Disordered" evidence="4">
    <location>
        <begin position="175"/>
        <end position="220"/>
    </location>
</feature>
<reference evidence="7 8" key="1">
    <citation type="submission" date="2016-04" db="EMBL/GenBank/DDBJ databases">
        <title>Peptidophaga gingivicola gen. nov., sp. nov., isolated from human subgingival plaque.</title>
        <authorList>
            <person name="Beall C.J."/>
            <person name="Mokrzan E.M."/>
            <person name="Griffen A.L."/>
            <person name="Leys E.J."/>
        </authorList>
    </citation>
    <scope>NUCLEOTIDE SEQUENCE [LARGE SCALE GENOMIC DNA]</scope>
    <source>
        <strain evidence="7 8">BA112</strain>
    </source>
</reference>
<dbReference type="PROSITE" id="PS50106">
    <property type="entry name" value="PDZ"/>
    <property type="match status" value="1"/>
</dbReference>
<dbReference type="OrthoDB" id="9758917at2"/>
<dbReference type="InterPro" id="IPR001940">
    <property type="entry name" value="Peptidase_S1C"/>
</dbReference>
<dbReference type="Pfam" id="PF13365">
    <property type="entry name" value="Trypsin_2"/>
    <property type="match status" value="1"/>
</dbReference>
<evidence type="ECO:0000256" key="5">
    <source>
        <dbReference type="SAM" id="Phobius"/>
    </source>
</evidence>
<keyword evidence="5" id="KW-0812">Transmembrane</keyword>
<dbReference type="InterPro" id="IPR001478">
    <property type="entry name" value="PDZ"/>
</dbReference>
<comment type="caution">
    <text evidence="7">The sequence shown here is derived from an EMBL/GenBank/DDBJ whole genome shotgun (WGS) entry which is preliminary data.</text>
</comment>
<comment type="similarity">
    <text evidence="1">Belongs to the peptidase S1C family.</text>
</comment>
<keyword evidence="5" id="KW-0472">Membrane</keyword>
<keyword evidence="5" id="KW-1133">Transmembrane helix</keyword>
<dbReference type="Pfam" id="PF13180">
    <property type="entry name" value="PDZ_2"/>
    <property type="match status" value="1"/>
</dbReference>
<dbReference type="SMART" id="SM00228">
    <property type="entry name" value="PDZ"/>
    <property type="match status" value="1"/>
</dbReference>
<evidence type="ECO:0000256" key="4">
    <source>
        <dbReference type="SAM" id="MobiDB-lite"/>
    </source>
</evidence>
<keyword evidence="3" id="KW-0378">Hydrolase</keyword>
<feature type="region of interest" description="Disordered" evidence="4">
    <location>
        <begin position="1"/>
        <end position="141"/>
    </location>
</feature>
<dbReference type="RefSeq" id="WP_064231181.1">
    <property type="nucleotide sequence ID" value="NZ_LVZK01000001.1"/>
</dbReference>
<dbReference type="PRINTS" id="PR00834">
    <property type="entry name" value="PROTEASES2C"/>
</dbReference>
<protein>
    <recommendedName>
        <fullName evidence="6">PDZ domain-containing protein</fullName>
    </recommendedName>
</protein>
<dbReference type="SUPFAM" id="SSF50494">
    <property type="entry name" value="Trypsin-like serine proteases"/>
    <property type="match status" value="1"/>
</dbReference>
<dbReference type="Proteomes" id="UP000078368">
    <property type="component" value="Unassembled WGS sequence"/>
</dbReference>
<dbReference type="GO" id="GO:0004252">
    <property type="term" value="F:serine-type endopeptidase activity"/>
    <property type="evidence" value="ECO:0007669"/>
    <property type="project" value="InterPro"/>
</dbReference>
<keyword evidence="2" id="KW-0645">Protease</keyword>
<proteinExistence type="inferred from homology"/>
<feature type="compositionally biased region" description="Polar residues" evidence="4">
    <location>
        <begin position="178"/>
        <end position="196"/>
    </location>
</feature>
<dbReference type="SUPFAM" id="SSF50156">
    <property type="entry name" value="PDZ domain-like"/>
    <property type="match status" value="1"/>
</dbReference>
<dbReference type="EMBL" id="LVZK01000001">
    <property type="protein sequence ID" value="OAP86346.1"/>
    <property type="molecule type" value="Genomic_DNA"/>
</dbReference>
<dbReference type="PANTHER" id="PTHR43343">
    <property type="entry name" value="PEPTIDASE S12"/>
    <property type="match status" value="1"/>
</dbReference>
<feature type="transmembrane region" description="Helical" evidence="5">
    <location>
        <begin position="148"/>
        <end position="172"/>
    </location>
</feature>
<accession>A0A179B3R4</accession>
<evidence type="ECO:0000256" key="2">
    <source>
        <dbReference type="ARBA" id="ARBA00022670"/>
    </source>
</evidence>
<dbReference type="InterPro" id="IPR009003">
    <property type="entry name" value="Peptidase_S1_PA"/>
</dbReference>
<organism evidence="7 8">
    <name type="scientific">Peptidiphaga gingivicola</name>
    <dbReference type="NCBI Taxonomy" id="2741497"/>
    <lineage>
        <taxon>Bacteria</taxon>
        <taxon>Bacillati</taxon>
        <taxon>Actinomycetota</taxon>
        <taxon>Actinomycetes</taxon>
        <taxon>Actinomycetales</taxon>
        <taxon>Actinomycetaceae</taxon>
        <taxon>Peptidiphaga</taxon>
    </lineage>
</organism>
<feature type="compositionally biased region" description="Low complexity" evidence="4">
    <location>
        <begin position="124"/>
        <end position="137"/>
    </location>
</feature>
<sequence>MSEKDAEGQFRPQNVEPTQSLPRYAAEGFGAAYQRPAYQAEDPSASGSAEPAFPRPQDCQERQGAGYLDPRARLGEPTFSGQATGGLPATEGLPAHARAGFSEQSADGNAFGQQFGEDFSTHQSMSGYPSGAAAPASTKRKRHKWSTAALVASMLSGMVLGGVLGGLAGMAIEERENQSSAQSVQPNSPQTKQPPQGQVPDQAPVDDAGEGTSGAAKGKRVNSAPGVVLVNSALNGGEGAGTGVVVDKSGVVVTNYHVVQASTTVTVTDPNTNDQYEAEVVGHNAAQDVAVLKIKNPSKKLKAASIAKKAANSGDTVYAVGNGHGQGYLTKLQGTVTALNRSITAQSASNNESKNKLTGLIQTDADVVSGYSGGPLMNADNQVVGINTAASTGKTSEEINGYAIPISKVMETVKEIRNGETDDGNIIGRNAALGVSVRSVGGANQDGQAPQQDPDIPEAPAGVSGAQVTGLVKGSGAEKAGIVKGDVITAIEGKAVENSSELAKTVQKKKVGDKVKLSVTGADGAQREVEVTLGKASVN</sequence>
<dbReference type="Gene3D" id="2.40.10.10">
    <property type="entry name" value="Trypsin-like serine proteases"/>
    <property type="match status" value="2"/>
</dbReference>
<dbReference type="STRING" id="1823756.A4H34_04120"/>
<evidence type="ECO:0000256" key="1">
    <source>
        <dbReference type="ARBA" id="ARBA00010541"/>
    </source>
</evidence>
<dbReference type="InterPro" id="IPR036034">
    <property type="entry name" value="PDZ_sf"/>
</dbReference>
<dbReference type="InterPro" id="IPR051201">
    <property type="entry name" value="Chloro_Bact_Ser_Proteases"/>
</dbReference>
<gene>
    <name evidence="7" type="ORF">A4H34_04120</name>
</gene>
<dbReference type="InterPro" id="IPR043504">
    <property type="entry name" value="Peptidase_S1_PA_chymotrypsin"/>
</dbReference>
<feature type="domain" description="PDZ" evidence="6">
    <location>
        <begin position="415"/>
        <end position="523"/>
    </location>
</feature>
<dbReference type="PANTHER" id="PTHR43343:SF3">
    <property type="entry name" value="PROTEASE DO-LIKE 8, CHLOROPLASTIC"/>
    <property type="match status" value="1"/>
</dbReference>
<feature type="region of interest" description="Disordered" evidence="4">
    <location>
        <begin position="440"/>
        <end position="463"/>
    </location>
</feature>
<feature type="compositionally biased region" description="Polar residues" evidence="4">
    <location>
        <begin position="11"/>
        <end position="21"/>
    </location>
</feature>
<evidence type="ECO:0000256" key="3">
    <source>
        <dbReference type="ARBA" id="ARBA00022801"/>
    </source>
</evidence>
<evidence type="ECO:0000259" key="6">
    <source>
        <dbReference type="PROSITE" id="PS50106"/>
    </source>
</evidence>